<accession>A0A0F9E648</accession>
<dbReference type="AlphaFoldDB" id="A0A0F9E648"/>
<dbReference type="InterPro" id="IPR002068">
    <property type="entry name" value="A-crystallin/Hsp20_dom"/>
</dbReference>
<dbReference type="InterPro" id="IPR008978">
    <property type="entry name" value="HSP20-like_chaperone"/>
</dbReference>
<dbReference type="Pfam" id="PF00011">
    <property type="entry name" value="HSP20"/>
    <property type="match status" value="1"/>
</dbReference>
<keyword evidence="1" id="KW-0346">Stress response</keyword>
<dbReference type="Gene3D" id="2.60.40.790">
    <property type="match status" value="1"/>
</dbReference>
<dbReference type="PANTHER" id="PTHR46733:SF4">
    <property type="entry name" value="HEAT SHOCK PROTEIN 21, CHLOROPLASTIC"/>
    <property type="match status" value="1"/>
</dbReference>
<feature type="domain" description="SHSP" evidence="3">
    <location>
        <begin position="67"/>
        <end position="189"/>
    </location>
</feature>
<feature type="region of interest" description="Disordered" evidence="2">
    <location>
        <begin position="117"/>
        <end position="136"/>
    </location>
</feature>
<gene>
    <name evidence="4" type="ORF">LCGC14_2192820</name>
</gene>
<evidence type="ECO:0000259" key="3">
    <source>
        <dbReference type="PROSITE" id="PS01031"/>
    </source>
</evidence>
<evidence type="ECO:0000256" key="2">
    <source>
        <dbReference type="SAM" id="MobiDB-lite"/>
    </source>
</evidence>
<feature type="compositionally biased region" description="Basic residues" evidence="2">
    <location>
        <begin position="32"/>
        <end position="42"/>
    </location>
</feature>
<dbReference type="PANTHER" id="PTHR46733">
    <property type="entry name" value="26.5 KDA HEAT SHOCK PROTEIN, MITOCHONDRIAL"/>
    <property type="match status" value="1"/>
</dbReference>
<protein>
    <recommendedName>
        <fullName evidence="3">SHSP domain-containing protein</fullName>
    </recommendedName>
</protein>
<feature type="compositionally biased region" description="Basic and acidic residues" evidence="2">
    <location>
        <begin position="1"/>
        <end position="12"/>
    </location>
</feature>
<name>A0A0F9E648_9ZZZZ</name>
<reference evidence="4" key="1">
    <citation type="journal article" date="2015" name="Nature">
        <title>Complex archaea that bridge the gap between prokaryotes and eukaryotes.</title>
        <authorList>
            <person name="Spang A."/>
            <person name="Saw J.H."/>
            <person name="Jorgensen S.L."/>
            <person name="Zaremba-Niedzwiedzka K."/>
            <person name="Martijn J."/>
            <person name="Lind A.E."/>
            <person name="van Eijk R."/>
            <person name="Schleper C."/>
            <person name="Guy L."/>
            <person name="Ettema T.J."/>
        </authorList>
    </citation>
    <scope>NUCLEOTIDE SEQUENCE</scope>
</reference>
<feature type="compositionally biased region" description="Basic and acidic residues" evidence="2">
    <location>
        <begin position="117"/>
        <end position="129"/>
    </location>
</feature>
<feature type="region of interest" description="Disordered" evidence="2">
    <location>
        <begin position="1"/>
        <end position="44"/>
    </location>
</feature>
<dbReference type="GO" id="GO:0009408">
    <property type="term" value="P:response to heat"/>
    <property type="evidence" value="ECO:0007669"/>
    <property type="project" value="InterPro"/>
</dbReference>
<comment type="caution">
    <text evidence="4">The sequence shown here is derived from an EMBL/GenBank/DDBJ whole genome shotgun (WGS) entry which is preliminary data.</text>
</comment>
<dbReference type="EMBL" id="LAZR01028743">
    <property type="protein sequence ID" value="KKL61686.1"/>
    <property type="molecule type" value="Genomic_DNA"/>
</dbReference>
<sequence>MSNEGSHGHGQDHGQGSHGHGQDHGQGPHGHSQGRGHGHGRRGMVGCFPFNPQQMKKMRNMAHHFMRGMMGNQIPHKIEDLGESYLITVPLAGRTKEEVKVSLINKNLNIKADKPKIPERESMKEKPEEEQAGQECCTPNFQRGFTFIEVNMDISLPADADTDTIVSKMANGLLKITFGKKPAKKIDVS</sequence>
<evidence type="ECO:0000256" key="1">
    <source>
        <dbReference type="ARBA" id="ARBA00023016"/>
    </source>
</evidence>
<dbReference type="SUPFAM" id="SSF49764">
    <property type="entry name" value="HSP20-like chaperones"/>
    <property type="match status" value="1"/>
</dbReference>
<dbReference type="InterPro" id="IPR044587">
    <property type="entry name" value="HSP21-like"/>
</dbReference>
<dbReference type="PROSITE" id="PS01031">
    <property type="entry name" value="SHSP"/>
    <property type="match status" value="1"/>
</dbReference>
<evidence type="ECO:0000313" key="4">
    <source>
        <dbReference type="EMBL" id="KKL61686.1"/>
    </source>
</evidence>
<proteinExistence type="predicted"/>
<organism evidence="4">
    <name type="scientific">marine sediment metagenome</name>
    <dbReference type="NCBI Taxonomy" id="412755"/>
    <lineage>
        <taxon>unclassified sequences</taxon>
        <taxon>metagenomes</taxon>
        <taxon>ecological metagenomes</taxon>
    </lineage>
</organism>
<dbReference type="CDD" id="cd06464">
    <property type="entry name" value="ACD_sHsps-like"/>
    <property type="match status" value="1"/>
</dbReference>